<evidence type="ECO:0000313" key="3">
    <source>
        <dbReference type="Proteomes" id="UP000735302"/>
    </source>
</evidence>
<dbReference type="EMBL" id="BLXT01004368">
    <property type="protein sequence ID" value="GFO11942.1"/>
    <property type="molecule type" value="Genomic_DNA"/>
</dbReference>
<reference evidence="2 3" key="1">
    <citation type="journal article" date="2021" name="Elife">
        <title>Chloroplast acquisition without the gene transfer in kleptoplastic sea slugs, Plakobranchus ocellatus.</title>
        <authorList>
            <person name="Maeda T."/>
            <person name="Takahashi S."/>
            <person name="Yoshida T."/>
            <person name="Shimamura S."/>
            <person name="Takaki Y."/>
            <person name="Nagai Y."/>
            <person name="Toyoda A."/>
            <person name="Suzuki Y."/>
            <person name="Arimoto A."/>
            <person name="Ishii H."/>
            <person name="Satoh N."/>
            <person name="Nishiyama T."/>
            <person name="Hasebe M."/>
            <person name="Maruyama T."/>
            <person name="Minagawa J."/>
            <person name="Obokata J."/>
            <person name="Shigenobu S."/>
        </authorList>
    </citation>
    <scope>NUCLEOTIDE SEQUENCE [LARGE SCALE GENOMIC DNA]</scope>
</reference>
<gene>
    <name evidence="2" type="ORF">PoB_003844700</name>
</gene>
<accession>A0AAV4AYE6</accession>
<evidence type="ECO:0000313" key="2">
    <source>
        <dbReference type="EMBL" id="GFO11942.1"/>
    </source>
</evidence>
<feature type="region of interest" description="Disordered" evidence="1">
    <location>
        <begin position="1"/>
        <end position="46"/>
    </location>
</feature>
<comment type="caution">
    <text evidence="2">The sequence shown here is derived from an EMBL/GenBank/DDBJ whole genome shotgun (WGS) entry which is preliminary data.</text>
</comment>
<keyword evidence="3" id="KW-1185">Reference proteome</keyword>
<protein>
    <submittedName>
        <fullName evidence="2">Uncharacterized protein</fullName>
    </submittedName>
</protein>
<sequence>MARRETPYTSSAEGPKRRKLCLGRTTTGDNSLASGPELRPLNKRISHPSTINNVTSLAAITPRHARTERSGPIFPSSIPVWSFLLLIRKRYRYVRPWTKQFVRKVTIPLTATFHKSVSMHRVAARRCKQVRHVHLSCLPEATAERLDWCELRVSVVRLKTLNFSAGCGFNRQRWQREGASLVYGLFRLFV</sequence>
<dbReference type="AlphaFoldDB" id="A0AAV4AYE6"/>
<name>A0AAV4AYE6_9GAST</name>
<proteinExistence type="predicted"/>
<feature type="compositionally biased region" description="Polar residues" evidence="1">
    <location>
        <begin position="24"/>
        <end position="33"/>
    </location>
</feature>
<evidence type="ECO:0000256" key="1">
    <source>
        <dbReference type="SAM" id="MobiDB-lite"/>
    </source>
</evidence>
<organism evidence="2 3">
    <name type="scientific">Plakobranchus ocellatus</name>
    <dbReference type="NCBI Taxonomy" id="259542"/>
    <lineage>
        <taxon>Eukaryota</taxon>
        <taxon>Metazoa</taxon>
        <taxon>Spiralia</taxon>
        <taxon>Lophotrochozoa</taxon>
        <taxon>Mollusca</taxon>
        <taxon>Gastropoda</taxon>
        <taxon>Heterobranchia</taxon>
        <taxon>Euthyneura</taxon>
        <taxon>Panpulmonata</taxon>
        <taxon>Sacoglossa</taxon>
        <taxon>Placobranchoidea</taxon>
        <taxon>Plakobranchidae</taxon>
        <taxon>Plakobranchus</taxon>
    </lineage>
</organism>
<dbReference type="Proteomes" id="UP000735302">
    <property type="component" value="Unassembled WGS sequence"/>
</dbReference>